<keyword evidence="2" id="KW-0805">Transcription regulation</keyword>
<protein>
    <recommendedName>
        <fullName evidence="5">HTH lysR-type domain-containing protein</fullName>
    </recommendedName>
</protein>
<dbReference type="RefSeq" id="WP_128949561.1">
    <property type="nucleotide sequence ID" value="NZ_CP030053.1"/>
</dbReference>
<proteinExistence type="inferred from homology"/>
<dbReference type="EMBL" id="CP030053">
    <property type="protein sequence ID" value="QAU44780.1"/>
    <property type="molecule type" value="Genomic_DNA"/>
</dbReference>
<evidence type="ECO:0000256" key="2">
    <source>
        <dbReference type="ARBA" id="ARBA00023015"/>
    </source>
</evidence>
<dbReference type="GO" id="GO:0003677">
    <property type="term" value="F:DNA binding"/>
    <property type="evidence" value="ECO:0007669"/>
    <property type="project" value="UniProtKB-KW"/>
</dbReference>
<dbReference type="InterPro" id="IPR036388">
    <property type="entry name" value="WH-like_DNA-bd_sf"/>
</dbReference>
<dbReference type="SUPFAM" id="SSF46785">
    <property type="entry name" value="Winged helix' DNA-binding domain"/>
    <property type="match status" value="1"/>
</dbReference>
<organism evidence="6 7">
    <name type="scientific">Bradyrhizobium guangzhouense</name>
    <dbReference type="NCBI Taxonomy" id="1325095"/>
    <lineage>
        <taxon>Bacteria</taxon>
        <taxon>Pseudomonadati</taxon>
        <taxon>Pseudomonadota</taxon>
        <taxon>Alphaproteobacteria</taxon>
        <taxon>Hyphomicrobiales</taxon>
        <taxon>Nitrobacteraceae</taxon>
        <taxon>Bradyrhizobium</taxon>
    </lineage>
</organism>
<keyword evidence="4" id="KW-0804">Transcription</keyword>
<evidence type="ECO:0000256" key="1">
    <source>
        <dbReference type="ARBA" id="ARBA00009437"/>
    </source>
</evidence>
<evidence type="ECO:0000259" key="5">
    <source>
        <dbReference type="PROSITE" id="PS50931"/>
    </source>
</evidence>
<gene>
    <name evidence="6" type="ORF">XH91_05060</name>
</gene>
<keyword evidence="3" id="KW-0238">DNA-binding</keyword>
<dbReference type="Proteomes" id="UP000288972">
    <property type="component" value="Chromosome"/>
</dbReference>
<dbReference type="Pfam" id="PF00126">
    <property type="entry name" value="HTH_1"/>
    <property type="match status" value="1"/>
</dbReference>
<comment type="similarity">
    <text evidence="1">Belongs to the LysR transcriptional regulatory family.</text>
</comment>
<name>A0AAE5WXL8_9BRAD</name>
<dbReference type="PANTHER" id="PTHR30579:SF7">
    <property type="entry name" value="HTH-TYPE TRANSCRIPTIONAL REGULATOR LRHA-RELATED"/>
    <property type="match status" value="1"/>
</dbReference>
<dbReference type="PANTHER" id="PTHR30579">
    <property type="entry name" value="TRANSCRIPTIONAL REGULATOR"/>
    <property type="match status" value="1"/>
</dbReference>
<dbReference type="InterPro" id="IPR036390">
    <property type="entry name" value="WH_DNA-bd_sf"/>
</dbReference>
<evidence type="ECO:0000256" key="3">
    <source>
        <dbReference type="ARBA" id="ARBA00023125"/>
    </source>
</evidence>
<dbReference type="GO" id="GO:0003700">
    <property type="term" value="F:DNA-binding transcription factor activity"/>
    <property type="evidence" value="ECO:0007669"/>
    <property type="project" value="InterPro"/>
</dbReference>
<dbReference type="KEGG" id="bgz:XH91_05060"/>
<dbReference type="AlphaFoldDB" id="A0AAE5WXL8"/>
<dbReference type="InterPro" id="IPR000847">
    <property type="entry name" value="LysR_HTH_N"/>
</dbReference>
<dbReference type="InterPro" id="IPR050176">
    <property type="entry name" value="LTTR"/>
</dbReference>
<dbReference type="Gene3D" id="1.10.10.10">
    <property type="entry name" value="Winged helix-like DNA-binding domain superfamily/Winged helix DNA-binding domain"/>
    <property type="match status" value="1"/>
</dbReference>
<evidence type="ECO:0000313" key="7">
    <source>
        <dbReference type="Proteomes" id="UP000288972"/>
    </source>
</evidence>
<sequence>MPTTLDLDTLRALLAIVELKSFSRAAERLGRSQSAISLQIARLEAVVGHPPAGAGPRPDARTDREGCRTYRACAGDDRAQ</sequence>
<feature type="domain" description="HTH lysR-type" evidence="5">
    <location>
        <begin position="5"/>
        <end position="48"/>
    </location>
</feature>
<accession>A0AAE5WXL8</accession>
<evidence type="ECO:0000256" key="4">
    <source>
        <dbReference type="ARBA" id="ARBA00023163"/>
    </source>
</evidence>
<dbReference type="PROSITE" id="PS50931">
    <property type="entry name" value="HTH_LYSR"/>
    <property type="match status" value="1"/>
</dbReference>
<reference evidence="6 7" key="1">
    <citation type="submission" date="2018-06" db="EMBL/GenBank/DDBJ databases">
        <title>Comparative genomics of rhizobia nodulating Arachis hypogaea in China.</title>
        <authorList>
            <person name="Li Y."/>
        </authorList>
    </citation>
    <scope>NUCLEOTIDE SEQUENCE [LARGE SCALE GENOMIC DNA]</scope>
    <source>
        <strain evidence="6 7">CCBAU 51670</strain>
    </source>
</reference>
<evidence type="ECO:0000313" key="6">
    <source>
        <dbReference type="EMBL" id="QAU44780.1"/>
    </source>
</evidence>